<gene>
    <name evidence="2" type="ORF">NP493_194g00003</name>
</gene>
<feature type="compositionally biased region" description="Polar residues" evidence="1">
    <location>
        <begin position="51"/>
        <end position="69"/>
    </location>
</feature>
<dbReference type="InterPro" id="IPR019375">
    <property type="entry name" value="Ribosomal_bS1m"/>
</dbReference>
<feature type="region of interest" description="Disordered" evidence="1">
    <location>
        <begin position="44"/>
        <end position="83"/>
    </location>
</feature>
<keyword evidence="3" id="KW-1185">Reference proteome</keyword>
<dbReference type="EMBL" id="JAODUO010000194">
    <property type="protein sequence ID" value="KAK2186613.1"/>
    <property type="molecule type" value="Genomic_DNA"/>
</dbReference>
<dbReference type="PANTHER" id="PTHR13447:SF2">
    <property type="entry name" value="SMALL RIBOSOMAL SUBUNIT PROTEIN BS1M"/>
    <property type="match status" value="1"/>
</dbReference>
<organism evidence="2 3">
    <name type="scientific">Ridgeia piscesae</name>
    <name type="common">Tubeworm</name>
    <dbReference type="NCBI Taxonomy" id="27915"/>
    <lineage>
        <taxon>Eukaryota</taxon>
        <taxon>Metazoa</taxon>
        <taxon>Spiralia</taxon>
        <taxon>Lophotrochozoa</taxon>
        <taxon>Annelida</taxon>
        <taxon>Polychaeta</taxon>
        <taxon>Sedentaria</taxon>
        <taxon>Canalipalpata</taxon>
        <taxon>Sabellida</taxon>
        <taxon>Siboglinidae</taxon>
        <taxon>Ridgeia</taxon>
    </lineage>
</organism>
<evidence type="ECO:0000256" key="1">
    <source>
        <dbReference type="SAM" id="MobiDB-lite"/>
    </source>
</evidence>
<sequence length="227" mass="25413">MATPMLSRLVRVVRHNSRIYFISRSLCTAKGSKDDPTQTQTLNELKDADGTQRNTANSSEETITYQTQGHDPHSSTSTSHISDDGEIMGLKKAFEMFQKVTSEKSIPTDVKPVRPTEQASFATLLRQSKLMEIGDPDGRIVSGKIFEVVDDDLYIDFGGKFHCVCRRPKSRPHEYKRGVSVKLRLRDLELSSYFLGASRDITLLEADATLLGLLRQPGRRGASQDIH</sequence>
<dbReference type="Proteomes" id="UP001209878">
    <property type="component" value="Unassembled WGS sequence"/>
</dbReference>
<evidence type="ECO:0000313" key="3">
    <source>
        <dbReference type="Proteomes" id="UP001209878"/>
    </source>
</evidence>
<comment type="caution">
    <text evidence="2">The sequence shown here is derived from an EMBL/GenBank/DDBJ whole genome shotgun (WGS) entry which is preliminary data.</text>
</comment>
<name>A0AAD9P1W7_RIDPI</name>
<dbReference type="PANTHER" id="PTHR13447">
    <property type="entry name" value="MITOCHONDRIAL 28S RIBOSOMAL PROTEIN S28"/>
    <property type="match status" value="1"/>
</dbReference>
<evidence type="ECO:0008006" key="4">
    <source>
        <dbReference type="Google" id="ProtNLM"/>
    </source>
</evidence>
<dbReference type="Pfam" id="PF10246">
    <property type="entry name" value="MRP-S35"/>
    <property type="match status" value="1"/>
</dbReference>
<evidence type="ECO:0000313" key="2">
    <source>
        <dbReference type="EMBL" id="KAK2186613.1"/>
    </source>
</evidence>
<dbReference type="AlphaFoldDB" id="A0AAD9P1W7"/>
<protein>
    <recommendedName>
        <fullName evidence="4">28S ribosomal protein S28, mitochondrial</fullName>
    </recommendedName>
</protein>
<dbReference type="GO" id="GO:0005763">
    <property type="term" value="C:mitochondrial small ribosomal subunit"/>
    <property type="evidence" value="ECO:0007669"/>
    <property type="project" value="TreeGrafter"/>
</dbReference>
<reference evidence="2" key="1">
    <citation type="journal article" date="2023" name="Mol. Biol. Evol.">
        <title>Third-Generation Sequencing Reveals the Adaptive Role of the Epigenome in Three Deep-Sea Polychaetes.</title>
        <authorList>
            <person name="Perez M."/>
            <person name="Aroh O."/>
            <person name="Sun Y."/>
            <person name="Lan Y."/>
            <person name="Juniper S.K."/>
            <person name="Young C.R."/>
            <person name="Angers B."/>
            <person name="Qian P.Y."/>
        </authorList>
    </citation>
    <scope>NUCLEOTIDE SEQUENCE</scope>
    <source>
        <strain evidence="2">R07B-5</strain>
    </source>
</reference>
<accession>A0AAD9P1W7</accession>
<proteinExistence type="predicted"/>